<accession>A0A0V1IU23</accession>
<proteinExistence type="predicted"/>
<gene>
    <name evidence="1" type="ORF">T4A_13897</name>
    <name evidence="2" type="ORF">T4B_7455</name>
</gene>
<evidence type="ECO:0000313" key="2">
    <source>
        <dbReference type="EMBL" id="KRZ26233.1"/>
    </source>
</evidence>
<evidence type="ECO:0000313" key="4">
    <source>
        <dbReference type="Proteomes" id="UP000054805"/>
    </source>
</evidence>
<evidence type="ECO:0000313" key="3">
    <source>
        <dbReference type="Proteomes" id="UP000054632"/>
    </source>
</evidence>
<name>A0A0V1IU23_TRIPS</name>
<dbReference type="AlphaFoldDB" id="A0A0V1IU23"/>
<keyword evidence="4" id="KW-1185">Reference proteome</keyword>
<dbReference type="Proteomes" id="UP000054632">
    <property type="component" value="Unassembled WGS sequence"/>
</dbReference>
<sequence length="71" mass="8310">MFHFCATLTRIFEHFYVSIRDGFLLCYYSADKLASVLLKYGDTLCHLLKLLLKPGYKFTIEINLQLMKNDA</sequence>
<evidence type="ECO:0000313" key="1">
    <source>
        <dbReference type="EMBL" id="KRY68412.1"/>
    </source>
</evidence>
<protein>
    <submittedName>
        <fullName evidence="2">Uncharacterized protein</fullName>
    </submittedName>
</protein>
<dbReference type="Proteomes" id="UP000054805">
    <property type="component" value="Unassembled WGS sequence"/>
</dbReference>
<reference evidence="3 4" key="1">
    <citation type="submission" date="2015-01" db="EMBL/GenBank/DDBJ databases">
        <title>Evolution of Trichinella species and genotypes.</title>
        <authorList>
            <person name="Korhonen P.K."/>
            <person name="Edoardo P."/>
            <person name="Giuseppe L.R."/>
            <person name="Gasser R.B."/>
        </authorList>
    </citation>
    <scope>NUCLEOTIDE SEQUENCE [LARGE SCALE GENOMIC DNA]</scope>
    <source>
        <strain evidence="1">ISS13</strain>
        <strain evidence="2">ISS588</strain>
    </source>
</reference>
<organism evidence="2 4">
    <name type="scientific">Trichinella pseudospiralis</name>
    <name type="common">Parasitic roundworm</name>
    <dbReference type="NCBI Taxonomy" id="6337"/>
    <lineage>
        <taxon>Eukaryota</taxon>
        <taxon>Metazoa</taxon>
        <taxon>Ecdysozoa</taxon>
        <taxon>Nematoda</taxon>
        <taxon>Enoplea</taxon>
        <taxon>Dorylaimia</taxon>
        <taxon>Trichinellida</taxon>
        <taxon>Trichinellidae</taxon>
        <taxon>Trichinella</taxon>
    </lineage>
</organism>
<comment type="caution">
    <text evidence="2">The sequence shown here is derived from an EMBL/GenBank/DDBJ whole genome shotgun (WGS) entry which is preliminary data.</text>
</comment>
<dbReference type="EMBL" id="JYDR01000112">
    <property type="protein sequence ID" value="KRY68412.1"/>
    <property type="molecule type" value="Genomic_DNA"/>
</dbReference>
<dbReference type="EMBL" id="JYDS01000088">
    <property type="protein sequence ID" value="KRZ26233.1"/>
    <property type="molecule type" value="Genomic_DNA"/>
</dbReference>